<dbReference type="EMBL" id="JAACAK010000009">
    <property type="protein sequence ID" value="NIR73698.1"/>
    <property type="molecule type" value="Genomic_DNA"/>
</dbReference>
<proteinExistence type="inferred from homology"/>
<organism evidence="3 4">
    <name type="scientific">Candidatus Kutchimonas denitrificans</name>
    <dbReference type="NCBI Taxonomy" id="3056748"/>
    <lineage>
        <taxon>Bacteria</taxon>
        <taxon>Pseudomonadati</taxon>
        <taxon>Gemmatimonadota</taxon>
        <taxon>Gemmatimonadia</taxon>
        <taxon>Candidatus Palauibacterales</taxon>
        <taxon>Candidatus Palauibacteraceae</taxon>
        <taxon>Candidatus Kutchimonas</taxon>
    </lineage>
</organism>
<comment type="similarity">
    <text evidence="1">Belongs to the short-chain dehydrogenases/reductases (SDR) family.</text>
</comment>
<dbReference type="InterPro" id="IPR036291">
    <property type="entry name" value="NAD(P)-bd_dom_sf"/>
</dbReference>
<gene>
    <name evidence="3" type="ORF">GWO12_01080</name>
</gene>
<dbReference type="InterPro" id="IPR020904">
    <property type="entry name" value="Sc_DH/Rdtase_CS"/>
</dbReference>
<name>A0AAE5CAT7_9BACT</name>
<dbReference type="PANTHER" id="PTHR43975:SF2">
    <property type="entry name" value="EG:BACR7A4.14 PROTEIN-RELATED"/>
    <property type="match status" value="1"/>
</dbReference>
<dbReference type="Gene3D" id="3.40.50.720">
    <property type="entry name" value="NAD(P)-binding Rossmann-like Domain"/>
    <property type="match status" value="1"/>
</dbReference>
<evidence type="ECO:0000259" key="2">
    <source>
        <dbReference type="SMART" id="SM00822"/>
    </source>
</evidence>
<evidence type="ECO:0000256" key="1">
    <source>
        <dbReference type="ARBA" id="ARBA00006484"/>
    </source>
</evidence>
<accession>A0AAE5CAT7</accession>
<dbReference type="NCBIfam" id="NF005559">
    <property type="entry name" value="PRK07231.1"/>
    <property type="match status" value="1"/>
</dbReference>
<sequence>MRFTDKVVFVTGASSGIGKACGLRFQEEGASVFGVARREERLAESFEHYAVCDVRDDDQVRAAVDACVGAFEGIDFLINAAGVIGTGGVLDTPPEEWERIYSSNVDSVYFVTRHVAPHLIRNGGAIVNISSVTSLRPYGVLMPYCSSKAAVDMMTQCMALELAPHNVRVNAVNPGVVVTELHTASDAVADYDAFLEHSKETHPLGRVGQPEEIAALCAFLCSDEATWITGGIYSIDGGRQLMSAR</sequence>
<dbReference type="SMART" id="SM00822">
    <property type="entry name" value="PKS_KR"/>
    <property type="match status" value="1"/>
</dbReference>
<protein>
    <submittedName>
        <fullName evidence="3">SDR family oxidoreductase</fullName>
    </submittedName>
</protein>
<reference evidence="3 4" key="1">
    <citation type="submission" date="2020-01" db="EMBL/GenBank/DDBJ databases">
        <title>Genomes assembled from Gulf of Kutch pelagic sediment metagenomes.</title>
        <authorList>
            <person name="Chandrashekar M."/>
            <person name="Mahajan M.S."/>
            <person name="Dave K.J."/>
            <person name="Vatsa P."/>
            <person name="Nathani N.M."/>
        </authorList>
    </citation>
    <scope>NUCLEOTIDE SEQUENCE [LARGE SCALE GENOMIC DNA]</scope>
    <source>
        <strain evidence="3">KS3-K002</strain>
    </source>
</reference>
<dbReference type="PANTHER" id="PTHR43975">
    <property type="entry name" value="ZGC:101858"/>
    <property type="match status" value="1"/>
</dbReference>
<dbReference type="InterPro" id="IPR057326">
    <property type="entry name" value="KR_dom"/>
</dbReference>
<dbReference type="Pfam" id="PF13561">
    <property type="entry name" value="adh_short_C2"/>
    <property type="match status" value="1"/>
</dbReference>
<dbReference type="FunFam" id="3.40.50.720:FF:000084">
    <property type="entry name" value="Short-chain dehydrogenase reductase"/>
    <property type="match status" value="1"/>
</dbReference>
<feature type="domain" description="Ketoreductase" evidence="2">
    <location>
        <begin position="6"/>
        <end position="175"/>
    </location>
</feature>
<evidence type="ECO:0000313" key="3">
    <source>
        <dbReference type="EMBL" id="NIR73698.1"/>
    </source>
</evidence>
<comment type="caution">
    <text evidence="3">The sequence shown here is derived from an EMBL/GenBank/DDBJ whole genome shotgun (WGS) entry which is preliminary data.</text>
</comment>
<dbReference type="Proteomes" id="UP000702544">
    <property type="component" value="Unassembled WGS sequence"/>
</dbReference>
<dbReference type="AlphaFoldDB" id="A0AAE5CAT7"/>
<dbReference type="SUPFAM" id="SSF51735">
    <property type="entry name" value="NAD(P)-binding Rossmann-fold domains"/>
    <property type="match status" value="1"/>
</dbReference>
<dbReference type="PRINTS" id="PR00080">
    <property type="entry name" value="SDRFAMILY"/>
</dbReference>
<dbReference type="PRINTS" id="PR00081">
    <property type="entry name" value="GDHRDH"/>
</dbReference>
<dbReference type="InterPro" id="IPR002347">
    <property type="entry name" value="SDR_fam"/>
</dbReference>
<dbReference type="PROSITE" id="PS00061">
    <property type="entry name" value="ADH_SHORT"/>
    <property type="match status" value="1"/>
</dbReference>
<dbReference type="CDD" id="cd05233">
    <property type="entry name" value="SDR_c"/>
    <property type="match status" value="1"/>
</dbReference>
<evidence type="ECO:0000313" key="4">
    <source>
        <dbReference type="Proteomes" id="UP000702544"/>
    </source>
</evidence>